<dbReference type="CDD" id="cd03419">
    <property type="entry name" value="GRX_GRXh_1_2_like"/>
    <property type="match status" value="1"/>
</dbReference>
<dbReference type="GO" id="GO:0015035">
    <property type="term" value="F:protein-disulfide reductase activity"/>
    <property type="evidence" value="ECO:0007669"/>
    <property type="project" value="TreeGrafter"/>
</dbReference>
<evidence type="ECO:0000256" key="5">
    <source>
        <dbReference type="ARBA" id="ARBA00023284"/>
    </source>
</evidence>
<organism evidence="7">
    <name type="scientific">Amphora coffeiformis</name>
    <dbReference type="NCBI Taxonomy" id="265554"/>
    <lineage>
        <taxon>Eukaryota</taxon>
        <taxon>Sar</taxon>
        <taxon>Stramenopiles</taxon>
        <taxon>Ochrophyta</taxon>
        <taxon>Bacillariophyta</taxon>
        <taxon>Bacillariophyceae</taxon>
        <taxon>Bacillariophycidae</taxon>
        <taxon>Thalassiophysales</taxon>
        <taxon>Catenulaceae</taxon>
        <taxon>Amphora</taxon>
    </lineage>
</organism>
<dbReference type="EMBL" id="HBIM01017198">
    <property type="protein sequence ID" value="CAE0416213.1"/>
    <property type="molecule type" value="Transcribed_RNA"/>
</dbReference>
<comment type="similarity">
    <text evidence="1">Belongs to the glutaredoxin family.</text>
</comment>
<dbReference type="PANTHER" id="PTHR46679:SF1">
    <property type="entry name" value="GLUTAREDOXIN-2, MITOCHONDRIAL"/>
    <property type="match status" value="1"/>
</dbReference>
<dbReference type="Gene3D" id="3.40.30.10">
    <property type="entry name" value="Glutaredoxin"/>
    <property type="match status" value="1"/>
</dbReference>
<reference evidence="7" key="1">
    <citation type="submission" date="2021-01" db="EMBL/GenBank/DDBJ databases">
        <authorList>
            <person name="Corre E."/>
            <person name="Pelletier E."/>
            <person name="Niang G."/>
            <person name="Scheremetjew M."/>
            <person name="Finn R."/>
            <person name="Kale V."/>
            <person name="Holt S."/>
            <person name="Cochrane G."/>
            <person name="Meng A."/>
            <person name="Brown T."/>
            <person name="Cohen L."/>
        </authorList>
    </citation>
    <scope>NUCLEOTIDE SEQUENCE</scope>
    <source>
        <strain evidence="7">CCMP127</strain>
    </source>
</reference>
<dbReference type="SUPFAM" id="SSF52833">
    <property type="entry name" value="Thioredoxin-like"/>
    <property type="match status" value="1"/>
</dbReference>
<dbReference type="PANTHER" id="PTHR46679">
    <property type="match status" value="1"/>
</dbReference>
<evidence type="ECO:0000259" key="6">
    <source>
        <dbReference type="Pfam" id="PF00462"/>
    </source>
</evidence>
<keyword evidence="2" id="KW-0813">Transport</keyword>
<gene>
    <name evidence="7" type="ORF">ACOF00016_LOCUS13272</name>
</gene>
<proteinExistence type="inferred from homology"/>
<evidence type="ECO:0000313" key="7">
    <source>
        <dbReference type="EMBL" id="CAE0416213.1"/>
    </source>
</evidence>
<dbReference type="InterPro" id="IPR011767">
    <property type="entry name" value="GLR_AS"/>
</dbReference>
<dbReference type="AlphaFoldDB" id="A0A7S3L993"/>
<dbReference type="PROSITE" id="PS51354">
    <property type="entry name" value="GLUTAREDOXIN_2"/>
    <property type="match status" value="1"/>
</dbReference>
<dbReference type="PRINTS" id="PR00160">
    <property type="entry name" value="GLUTAREDOXIN"/>
</dbReference>
<name>A0A7S3L993_9STRA</name>
<keyword evidence="4" id="KW-1015">Disulfide bond</keyword>
<evidence type="ECO:0000256" key="3">
    <source>
        <dbReference type="ARBA" id="ARBA00022982"/>
    </source>
</evidence>
<keyword evidence="3" id="KW-0249">Electron transport</keyword>
<evidence type="ECO:0000256" key="2">
    <source>
        <dbReference type="ARBA" id="ARBA00022448"/>
    </source>
</evidence>
<dbReference type="InterPro" id="IPR002109">
    <property type="entry name" value="Glutaredoxin"/>
</dbReference>
<dbReference type="Pfam" id="PF00462">
    <property type="entry name" value="Glutaredoxin"/>
    <property type="match status" value="1"/>
</dbReference>
<feature type="domain" description="Glutaredoxin" evidence="6">
    <location>
        <begin position="131"/>
        <end position="195"/>
    </location>
</feature>
<keyword evidence="5" id="KW-0676">Redox-active center</keyword>
<sequence length="222" mass="24865">MKATHLIRQALLQIALCHVVIQGFLVPVLVGSTKTTTRLCDMKRPLLDQLASMLFKLENERVERSSEVDDKGRVGEPMAWSEKQSWANQFSEIMATKGYGFKQFVAEIVAGDYDQNDMDKTIDDLILQNDVSMFSFTTCPFCRKAKDALEERDIPYQTVELDELEGNMGNQIRAQLGRRTGRTSVPSIFVKGEFIGGCNDGPGLIPLMENGGFDAMMQKKKA</sequence>
<dbReference type="PROSITE" id="PS00195">
    <property type="entry name" value="GLUTAREDOXIN_1"/>
    <property type="match status" value="1"/>
</dbReference>
<evidence type="ECO:0000256" key="4">
    <source>
        <dbReference type="ARBA" id="ARBA00023157"/>
    </source>
</evidence>
<protein>
    <recommendedName>
        <fullName evidence="6">Glutaredoxin domain-containing protein</fullName>
    </recommendedName>
</protein>
<evidence type="ECO:0000256" key="1">
    <source>
        <dbReference type="ARBA" id="ARBA00007787"/>
    </source>
</evidence>
<dbReference type="GO" id="GO:0005739">
    <property type="term" value="C:mitochondrion"/>
    <property type="evidence" value="ECO:0007669"/>
    <property type="project" value="TreeGrafter"/>
</dbReference>
<dbReference type="InterPro" id="IPR014025">
    <property type="entry name" value="Glutaredoxin_subgr"/>
</dbReference>
<dbReference type="InterPro" id="IPR036249">
    <property type="entry name" value="Thioredoxin-like_sf"/>
</dbReference>
<accession>A0A7S3L993</accession>